<evidence type="ECO:0000256" key="5">
    <source>
        <dbReference type="PROSITE-ProRule" id="PRU01023"/>
    </source>
</evidence>
<keyword evidence="8" id="KW-1185">Reference proteome</keyword>
<dbReference type="RefSeq" id="WP_213887804.1">
    <property type="nucleotide sequence ID" value="NZ_JAGFNU010000002.1"/>
</dbReference>
<dbReference type="Pfam" id="PF01189">
    <property type="entry name" value="Methyltr_RsmB-F"/>
    <property type="match status" value="1"/>
</dbReference>
<dbReference type="PRINTS" id="PR02008">
    <property type="entry name" value="RCMTFAMILY"/>
</dbReference>
<dbReference type="EMBL" id="JBHMEA010000039">
    <property type="protein sequence ID" value="MFB9232568.1"/>
    <property type="molecule type" value="Genomic_DNA"/>
</dbReference>
<proteinExistence type="inferred from homology"/>
<dbReference type="InterPro" id="IPR029063">
    <property type="entry name" value="SAM-dependent_MTases_sf"/>
</dbReference>
<dbReference type="PROSITE" id="PS51686">
    <property type="entry name" value="SAM_MT_RSMB_NOP"/>
    <property type="match status" value="1"/>
</dbReference>
<dbReference type="Gene3D" id="3.30.70.1170">
    <property type="entry name" value="Sun protein, domain 3"/>
    <property type="match status" value="1"/>
</dbReference>
<dbReference type="Pfam" id="PF22458">
    <property type="entry name" value="RsmF-B_ferredox"/>
    <property type="match status" value="1"/>
</dbReference>
<dbReference type="SUPFAM" id="SSF53335">
    <property type="entry name" value="S-adenosyl-L-methionine-dependent methyltransferases"/>
    <property type="match status" value="1"/>
</dbReference>
<feature type="binding site" evidence="5">
    <location>
        <position position="251"/>
    </location>
    <ligand>
        <name>S-adenosyl-L-methionine</name>
        <dbReference type="ChEBI" id="CHEBI:59789"/>
    </ligand>
</feature>
<evidence type="ECO:0000256" key="3">
    <source>
        <dbReference type="ARBA" id="ARBA00022691"/>
    </source>
</evidence>
<name>A0ABV5JII1_9RHOB</name>
<dbReference type="GO" id="GO:0032259">
    <property type="term" value="P:methylation"/>
    <property type="evidence" value="ECO:0007669"/>
    <property type="project" value="UniProtKB-KW"/>
</dbReference>
<evidence type="ECO:0000256" key="2">
    <source>
        <dbReference type="ARBA" id="ARBA00022679"/>
    </source>
</evidence>
<comment type="caution">
    <text evidence="5">Lacks conserved residue(s) required for the propagation of feature annotation.</text>
</comment>
<keyword evidence="1 5" id="KW-0489">Methyltransferase</keyword>
<dbReference type="PANTHER" id="PTHR22807:SF53">
    <property type="entry name" value="RIBOSOMAL RNA SMALL SUBUNIT METHYLTRANSFERASE B-RELATED"/>
    <property type="match status" value="1"/>
</dbReference>
<dbReference type="CDD" id="cd02440">
    <property type="entry name" value="AdoMet_MTases"/>
    <property type="match status" value="1"/>
</dbReference>
<organism evidence="7 8">
    <name type="scientific">Pseudohalocynthiibacter aestuariivivens</name>
    <dbReference type="NCBI Taxonomy" id="1591409"/>
    <lineage>
        <taxon>Bacteria</taxon>
        <taxon>Pseudomonadati</taxon>
        <taxon>Pseudomonadota</taxon>
        <taxon>Alphaproteobacteria</taxon>
        <taxon>Rhodobacterales</taxon>
        <taxon>Paracoccaceae</taxon>
        <taxon>Pseudohalocynthiibacter</taxon>
    </lineage>
</organism>
<reference evidence="7 8" key="1">
    <citation type="submission" date="2024-09" db="EMBL/GenBank/DDBJ databases">
        <authorList>
            <person name="Sun Q."/>
            <person name="Mori K."/>
        </authorList>
    </citation>
    <scope>NUCLEOTIDE SEQUENCE [LARGE SCALE GENOMIC DNA]</scope>
    <source>
        <strain evidence="7 8">CECT 8726</strain>
    </source>
</reference>
<dbReference type="InterPro" id="IPR023267">
    <property type="entry name" value="RCMT"/>
</dbReference>
<comment type="similarity">
    <text evidence="5">Belongs to the class I-like SAM-binding methyltransferase superfamily. RsmB/NOP family.</text>
</comment>
<gene>
    <name evidence="7" type="ORF">ACFFUT_12305</name>
</gene>
<accession>A0ABV5JII1</accession>
<dbReference type="PANTHER" id="PTHR22807">
    <property type="entry name" value="NOP2 YEAST -RELATED NOL1/NOP2/FMU SUN DOMAIN-CONTAINING"/>
    <property type="match status" value="1"/>
</dbReference>
<dbReference type="Proteomes" id="UP001589683">
    <property type="component" value="Unassembled WGS sequence"/>
</dbReference>
<protein>
    <submittedName>
        <fullName evidence="7">RsmB/NOP family class I SAM-dependent RNA methyltransferase</fullName>
        <ecNumber evidence="7">2.1.1.-</ecNumber>
    </submittedName>
</protein>
<dbReference type="InterPro" id="IPR001678">
    <property type="entry name" value="MeTrfase_RsmB-F_NOP2_dom"/>
</dbReference>
<dbReference type="EC" id="2.1.1.-" evidence="7"/>
<feature type="active site" description="Nucleophile" evidence="5">
    <location>
        <position position="344"/>
    </location>
</feature>
<evidence type="ECO:0000313" key="8">
    <source>
        <dbReference type="Proteomes" id="UP001589683"/>
    </source>
</evidence>
<evidence type="ECO:0000259" key="6">
    <source>
        <dbReference type="PROSITE" id="PS51686"/>
    </source>
</evidence>
<sequence>MTPAARIAAAIDVLDQVFAGNPAEKSLINWARRSRFAGSGDRAAVRDHVFDALRNRKSYTTLGGAENGRGAMIGALRANNLDPAQIFNGEGYAPSSLTPEEQAASGNLSDLSELVRLDCPEWLAPMLRNSLGEMFESVCGALKFRAPVFLRVNLRKTSREGALETLLKDGITTKPHALSETALEVVENPRKILNSSAFRDGLVELQDAGSQHIMDQIPVAAGQRVLDYCAGGGGKTLAMAAREKAVFFAHDVDPSRMADLPTRAKRAGVRVKILSSDDASAAAPFDVVLCDVPCSGSGAWRRSPDAKWNLTKDRLEDLIWVQDEILQKAATYVGQDGTLAFATCSLLNEENRDQINKFLENNSDWHLASETKLTPIEGCDGFYLAILKRKISKKTI</sequence>
<dbReference type="GO" id="GO:0008168">
    <property type="term" value="F:methyltransferase activity"/>
    <property type="evidence" value="ECO:0007669"/>
    <property type="project" value="UniProtKB-KW"/>
</dbReference>
<keyword evidence="3 5" id="KW-0949">S-adenosyl-L-methionine</keyword>
<evidence type="ECO:0000256" key="4">
    <source>
        <dbReference type="ARBA" id="ARBA00022884"/>
    </source>
</evidence>
<dbReference type="InterPro" id="IPR054728">
    <property type="entry name" value="RsmB-like_ferredoxin"/>
</dbReference>
<keyword evidence="4 5" id="KW-0694">RNA-binding</keyword>
<feature type="binding site" evidence="5">
    <location>
        <position position="291"/>
    </location>
    <ligand>
        <name>S-adenosyl-L-methionine</name>
        <dbReference type="ChEBI" id="CHEBI:59789"/>
    </ligand>
</feature>
<evidence type="ECO:0000256" key="1">
    <source>
        <dbReference type="ARBA" id="ARBA00022603"/>
    </source>
</evidence>
<feature type="domain" description="SAM-dependent MTase RsmB/NOP-type" evidence="6">
    <location>
        <begin position="138"/>
        <end position="396"/>
    </location>
</feature>
<keyword evidence="2 5" id="KW-0808">Transferase</keyword>
<dbReference type="InterPro" id="IPR049560">
    <property type="entry name" value="MeTrfase_RsmB-F_NOP2_cat"/>
</dbReference>
<evidence type="ECO:0000313" key="7">
    <source>
        <dbReference type="EMBL" id="MFB9232568.1"/>
    </source>
</evidence>
<comment type="caution">
    <text evidence="7">The sequence shown here is derived from an EMBL/GenBank/DDBJ whole genome shotgun (WGS) entry which is preliminary data.</text>
</comment>
<dbReference type="Gene3D" id="3.40.50.150">
    <property type="entry name" value="Vaccinia Virus protein VP39"/>
    <property type="match status" value="1"/>
</dbReference>